<dbReference type="PANTHER" id="PTHR34136:SF1">
    <property type="entry name" value="UDP-N-ACETYL-D-MANNOSAMINURONIC ACID TRANSFERASE"/>
    <property type="match status" value="1"/>
</dbReference>
<accession>A0A1W1XH13</accession>
<dbReference type="GO" id="GO:0016758">
    <property type="term" value="F:hexosyltransferase activity"/>
    <property type="evidence" value="ECO:0007669"/>
    <property type="project" value="TreeGrafter"/>
</dbReference>
<dbReference type="EMBL" id="FWXH01000005">
    <property type="protein sequence ID" value="SMC23240.1"/>
    <property type="molecule type" value="Genomic_DNA"/>
</dbReference>
<dbReference type="PANTHER" id="PTHR34136">
    <property type="match status" value="1"/>
</dbReference>
<evidence type="ECO:0000313" key="4">
    <source>
        <dbReference type="Proteomes" id="UP000192468"/>
    </source>
</evidence>
<dbReference type="NCBIfam" id="TIGR00696">
    <property type="entry name" value="wecG_tagA_cpsF"/>
    <property type="match status" value="1"/>
</dbReference>
<keyword evidence="2 3" id="KW-0808">Transferase</keyword>
<dbReference type="AlphaFoldDB" id="A0A1W1XH13"/>
<dbReference type="RefSeq" id="WP_084115346.1">
    <property type="nucleotide sequence ID" value="NZ_FWXH01000005.1"/>
</dbReference>
<dbReference type="STRING" id="1121291.SAMN02745134_01826"/>
<dbReference type="OrthoDB" id="9771846at2"/>
<reference evidence="3 4" key="1">
    <citation type="submission" date="2017-04" db="EMBL/GenBank/DDBJ databases">
        <authorList>
            <person name="Afonso C.L."/>
            <person name="Miller P.J."/>
            <person name="Scott M.A."/>
            <person name="Spackman E."/>
            <person name="Goraichik I."/>
            <person name="Dimitrov K.M."/>
            <person name="Suarez D.L."/>
            <person name="Swayne D.E."/>
        </authorList>
    </citation>
    <scope>NUCLEOTIDE SEQUENCE [LARGE SCALE GENOMIC DNA]</scope>
    <source>
        <strain evidence="3 4">DSM 12555</strain>
    </source>
</reference>
<evidence type="ECO:0000256" key="1">
    <source>
        <dbReference type="ARBA" id="ARBA00022676"/>
    </source>
</evidence>
<dbReference type="Pfam" id="PF03808">
    <property type="entry name" value="Glyco_tran_WecG"/>
    <property type="match status" value="1"/>
</dbReference>
<sequence>MNEVEMLNVRFDNVDMQECIKVIDYMINDRTKFKYVVTPNVDHVMKVNNDPSFKKIYKEADLILVDGQPLVWLSKLVGKPLKEKVSGSDLFPRLCEHAASKEYKVFFLGGLEGVADKAAENLKQQFKNLNVVGTYCPPFGFENDENENNKIIKKILAANPDILFVGVGAPKQETWIYNNRDKYKVPVSLGVGASFDFIAGTIKRSPKWMQKCCLEWFYRFCKEPKRLFRRYFIEDSIFIVIAIKEIYRSIVKRC</sequence>
<name>A0A1W1XH13_9CLOT</name>
<keyword evidence="1" id="KW-0328">Glycosyltransferase</keyword>
<evidence type="ECO:0000256" key="2">
    <source>
        <dbReference type="ARBA" id="ARBA00022679"/>
    </source>
</evidence>
<evidence type="ECO:0000313" key="3">
    <source>
        <dbReference type="EMBL" id="SMC23240.1"/>
    </source>
</evidence>
<organism evidence="3 4">
    <name type="scientific">Clostridium acidisoli DSM 12555</name>
    <dbReference type="NCBI Taxonomy" id="1121291"/>
    <lineage>
        <taxon>Bacteria</taxon>
        <taxon>Bacillati</taxon>
        <taxon>Bacillota</taxon>
        <taxon>Clostridia</taxon>
        <taxon>Eubacteriales</taxon>
        <taxon>Clostridiaceae</taxon>
        <taxon>Clostridium</taxon>
    </lineage>
</organism>
<gene>
    <name evidence="3" type="ORF">SAMN02745134_01826</name>
</gene>
<keyword evidence="4" id="KW-1185">Reference proteome</keyword>
<dbReference type="Proteomes" id="UP000192468">
    <property type="component" value="Unassembled WGS sequence"/>
</dbReference>
<proteinExistence type="predicted"/>
<dbReference type="CDD" id="cd06533">
    <property type="entry name" value="Glyco_transf_WecG_TagA"/>
    <property type="match status" value="1"/>
</dbReference>
<dbReference type="InterPro" id="IPR004629">
    <property type="entry name" value="WecG_TagA_CpsF"/>
</dbReference>
<protein>
    <submittedName>
        <fullName evidence="3">N-acetylglucosaminyldiphosphoundecaprenol N-acetyl-beta-D-mannosaminyltransferase</fullName>
    </submittedName>
</protein>